<evidence type="ECO:0000313" key="3">
    <source>
        <dbReference type="EMBL" id="CAA9385140.1"/>
    </source>
</evidence>
<dbReference type="AlphaFoldDB" id="A0A6J4NI20"/>
<proteinExistence type="predicted"/>
<dbReference type="InterPro" id="IPR052019">
    <property type="entry name" value="F420H2_bilvrd_red/Heme_oxyg"/>
</dbReference>
<evidence type="ECO:0000259" key="2">
    <source>
        <dbReference type="Pfam" id="PF01243"/>
    </source>
</evidence>
<protein>
    <recommendedName>
        <fullName evidence="2">Pyridoxamine 5'-phosphate oxidase N-terminal domain-containing protein</fullName>
    </recommendedName>
</protein>
<organism evidence="3">
    <name type="scientific">uncultured Propionibacteriaceae bacterium</name>
    <dbReference type="NCBI Taxonomy" id="257457"/>
    <lineage>
        <taxon>Bacteria</taxon>
        <taxon>Bacillati</taxon>
        <taxon>Actinomycetota</taxon>
        <taxon>Actinomycetes</taxon>
        <taxon>Propionibacteriales</taxon>
        <taxon>Propionibacteriaceae</taxon>
        <taxon>environmental samples</taxon>
    </lineage>
</organism>
<keyword evidence="1" id="KW-0560">Oxidoreductase</keyword>
<name>A0A6J4NI20_9ACTN</name>
<dbReference type="InterPro" id="IPR012349">
    <property type="entry name" value="Split_barrel_FMN-bd"/>
</dbReference>
<dbReference type="EMBL" id="CADCUO010000072">
    <property type="protein sequence ID" value="CAA9385140.1"/>
    <property type="molecule type" value="Genomic_DNA"/>
</dbReference>
<evidence type="ECO:0000256" key="1">
    <source>
        <dbReference type="ARBA" id="ARBA00023002"/>
    </source>
</evidence>
<reference evidence="3" key="1">
    <citation type="submission" date="2020-02" db="EMBL/GenBank/DDBJ databases">
        <authorList>
            <person name="Meier V. D."/>
        </authorList>
    </citation>
    <scope>NUCLEOTIDE SEQUENCE</scope>
    <source>
        <strain evidence="3">AVDCRST_MAG75</strain>
    </source>
</reference>
<dbReference type="Pfam" id="PF01243">
    <property type="entry name" value="PNPOx_N"/>
    <property type="match status" value="1"/>
</dbReference>
<accession>A0A6J4NI20</accession>
<dbReference type="InterPro" id="IPR011576">
    <property type="entry name" value="Pyridox_Oxase_N"/>
</dbReference>
<sequence length="172" mass="18878">MQECVDIVGGPVDARGVDVVAEQLALPDSYGLPTKVLAWEGVEEKLLMARTYWLATTRPDGRPHAVPVDGVWQDSALYFGGDPATVHIRNLQADPRAVVHTESGESPVIAEGTAAWVTPSEDEVRRLAEATQAKYGYGVTPESYTAGTWSFRPQVVLAWNVLYQDATRFRLH</sequence>
<dbReference type="Gene3D" id="2.30.110.10">
    <property type="entry name" value="Electron Transport, Fmn-binding Protein, Chain A"/>
    <property type="match status" value="1"/>
</dbReference>
<dbReference type="SUPFAM" id="SSF50475">
    <property type="entry name" value="FMN-binding split barrel"/>
    <property type="match status" value="1"/>
</dbReference>
<dbReference type="GO" id="GO:0070967">
    <property type="term" value="F:coenzyme F420 binding"/>
    <property type="evidence" value="ECO:0007669"/>
    <property type="project" value="TreeGrafter"/>
</dbReference>
<feature type="domain" description="Pyridoxamine 5'-phosphate oxidase N-terminal" evidence="2">
    <location>
        <begin position="42"/>
        <end position="137"/>
    </location>
</feature>
<dbReference type="GO" id="GO:0005829">
    <property type="term" value="C:cytosol"/>
    <property type="evidence" value="ECO:0007669"/>
    <property type="project" value="TreeGrafter"/>
</dbReference>
<gene>
    <name evidence="3" type="ORF">AVDCRST_MAG75-1234</name>
</gene>
<dbReference type="PANTHER" id="PTHR35176">
    <property type="entry name" value="HEME OXYGENASE HI_0854-RELATED"/>
    <property type="match status" value="1"/>
</dbReference>
<dbReference type="PANTHER" id="PTHR35176:SF4">
    <property type="entry name" value="PYRIDOXAMINE 5'-PHOSPHATE OXIDASE-RELATED FMN-BINDING"/>
    <property type="match status" value="1"/>
</dbReference>
<dbReference type="GO" id="GO:0016627">
    <property type="term" value="F:oxidoreductase activity, acting on the CH-CH group of donors"/>
    <property type="evidence" value="ECO:0007669"/>
    <property type="project" value="TreeGrafter"/>
</dbReference>